<feature type="transmembrane region" description="Helical" evidence="6">
    <location>
        <begin position="406"/>
        <end position="429"/>
    </location>
</feature>
<reference evidence="8 9" key="1">
    <citation type="submission" date="2019-04" db="EMBL/GenBank/DDBJ databases">
        <title>Azoarcus nasutitermitis sp. nov. isolated from termite nest.</title>
        <authorList>
            <person name="Lin S.-Y."/>
            <person name="Hameed A."/>
            <person name="Hsu Y.-H."/>
            <person name="Young C.-C."/>
        </authorList>
    </citation>
    <scope>NUCLEOTIDE SEQUENCE [LARGE SCALE GENOMIC DNA]</scope>
    <source>
        <strain evidence="8 9">CC-YHH838</strain>
    </source>
</reference>
<sequence length="645" mass="69983">MMKKCLFLLLACILALPVLAAPGDYEELIRDIENRLEQTSAAYRKGEGEAAKSLVQSAYFEVFENLEGPIRINLSARKSFEMEAAFGEIRRMIVQGQPVDAVDARIAWLKAQLREVQPAIEAGHRLTAQGTHGTYDNEKIDRYWHDYYRLIDDLLAESISLYQSGDFAGARARIQRAQFDGFKNSEMEIAIRQNRSAQHTQKLNQAFSALLVLAAEPGQITKLGYGVTTLLQDIEEQLEELPIPASAAANVMADDGGAGTADWARVAADIDAAIAQALAHYDAGETQRAIAAVQDGYFDLFEATGMESRIGARDAGAKLTLEGHFTRLAGLMKAGRPAAELQAEASALSAGLAQAATQLGGAGQTAWALALMSLVIILREGLEALLIVAAIVAYLVKNGHRDKLPLIRQSVVVALIASVLTAAAFYWLFANAGAQRELLEGFTMIVAVFVLFSMSYWLLSKAEAEHWKAYLEGKISASLTRGSMFGLWFASFLAVYREGAETVLFYQALLADAAGAADHLALLGGFLAGCVLLAAAYLAMRLSVVRLPLRPFFLFTGAFMYLMAFVFAGKSMMELIEGKLFQPTLWSWAPEIPLLGIHPYRETLVPQLLLVLAALFALWVLKRQRPPGAAPAASGSASTADGVPR</sequence>
<dbReference type="Pfam" id="PF03239">
    <property type="entry name" value="FTR1"/>
    <property type="match status" value="1"/>
</dbReference>
<keyword evidence="9" id="KW-1185">Reference proteome</keyword>
<feature type="chain" id="PRO_5020362679" evidence="7">
    <location>
        <begin position="21"/>
        <end position="645"/>
    </location>
</feature>
<evidence type="ECO:0000256" key="6">
    <source>
        <dbReference type="SAM" id="Phobius"/>
    </source>
</evidence>
<accession>A0A4V6RX48</accession>
<feature type="transmembrane region" description="Helical" evidence="6">
    <location>
        <begin position="552"/>
        <end position="573"/>
    </location>
</feature>
<dbReference type="GO" id="GO:0015093">
    <property type="term" value="F:ferrous iron transmembrane transporter activity"/>
    <property type="evidence" value="ECO:0007669"/>
    <property type="project" value="TreeGrafter"/>
</dbReference>
<keyword evidence="5 6" id="KW-0472">Membrane</keyword>
<comment type="similarity">
    <text evidence="2">Belongs to the oxidase-dependent Fe transporter (OFeT) (TC 9.A.10.1) family.</text>
</comment>
<proteinExistence type="inferred from homology"/>
<keyword evidence="7" id="KW-0732">Signal</keyword>
<evidence type="ECO:0000256" key="7">
    <source>
        <dbReference type="SAM" id="SignalP"/>
    </source>
</evidence>
<protein>
    <submittedName>
        <fullName evidence="8">FTR1 family iron permease</fullName>
    </submittedName>
</protein>
<evidence type="ECO:0000313" key="9">
    <source>
        <dbReference type="Proteomes" id="UP000308430"/>
    </source>
</evidence>
<dbReference type="PANTHER" id="PTHR31632">
    <property type="entry name" value="IRON TRANSPORTER FTH1"/>
    <property type="match status" value="1"/>
</dbReference>
<keyword evidence="4 6" id="KW-1133">Transmembrane helix</keyword>
<evidence type="ECO:0000256" key="1">
    <source>
        <dbReference type="ARBA" id="ARBA00004141"/>
    </source>
</evidence>
<gene>
    <name evidence="8" type="ORF">E6C76_19315</name>
</gene>
<feature type="transmembrane region" description="Helical" evidence="6">
    <location>
        <begin position="479"/>
        <end position="496"/>
    </location>
</feature>
<feature type="transmembrane region" description="Helical" evidence="6">
    <location>
        <begin position="367"/>
        <end position="394"/>
    </location>
</feature>
<dbReference type="OrthoDB" id="9765171at2"/>
<dbReference type="GO" id="GO:0033573">
    <property type="term" value="C:high-affinity iron permease complex"/>
    <property type="evidence" value="ECO:0007669"/>
    <property type="project" value="InterPro"/>
</dbReference>
<dbReference type="PANTHER" id="PTHR31632:SF2">
    <property type="entry name" value="PLASMA MEMBRANE IRON PERMEASE"/>
    <property type="match status" value="1"/>
</dbReference>
<feature type="signal peptide" evidence="7">
    <location>
        <begin position="1"/>
        <end position="20"/>
    </location>
</feature>
<evidence type="ECO:0000256" key="4">
    <source>
        <dbReference type="ARBA" id="ARBA00022989"/>
    </source>
</evidence>
<keyword evidence="3 6" id="KW-0812">Transmembrane</keyword>
<feature type="transmembrane region" description="Helical" evidence="6">
    <location>
        <begin position="516"/>
        <end position="540"/>
    </location>
</feature>
<dbReference type="EMBL" id="SSOC01000008">
    <property type="protein sequence ID" value="THF61812.1"/>
    <property type="molecule type" value="Genomic_DNA"/>
</dbReference>
<name>A0A4V6RX48_9RHOO</name>
<evidence type="ECO:0000313" key="8">
    <source>
        <dbReference type="EMBL" id="THF61812.1"/>
    </source>
</evidence>
<feature type="transmembrane region" description="Helical" evidence="6">
    <location>
        <begin position="604"/>
        <end position="621"/>
    </location>
</feature>
<organism evidence="8 9">
    <name type="scientific">Pseudothauera nasutitermitis</name>
    <dbReference type="NCBI Taxonomy" id="2565930"/>
    <lineage>
        <taxon>Bacteria</taxon>
        <taxon>Pseudomonadati</taxon>
        <taxon>Pseudomonadota</taxon>
        <taxon>Betaproteobacteria</taxon>
        <taxon>Rhodocyclales</taxon>
        <taxon>Zoogloeaceae</taxon>
        <taxon>Pseudothauera</taxon>
    </lineage>
</organism>
<evidence type="ECO:0000256" key="2">
    <source>
        <dbReference type="ARBA" id="ARBA00008333"/>
    </source>
</evidence>
<evidence type="ECO:0000256" key="5">
    <source>
        <dbReference type="ARBA" id="ARBA00023136"/>
    </source>
</evidence>
<dbReference type="Proteomes" id="UP000308430">
    <property type="component" value="Unassembled WGS sequence"/>
</dbReference>
<feature type="transmembrane region" description="Helical" evidence="6">
    <location>
        <begin position="441"/>
        <end position="459"/>
    </location>
</feature>
<comment type="caution">
    <text evidence="8">The sequence shown here is derived from an EMBL/GenBank/DDBJ whole genome shotgun (WGS) entry which is preliminary data.</text>
</comment>
<dbReference type="InterPro" id="IPR004923">
    <property type="entry name" value="FTR1/Fip1/EfeU"/>
</dbReference>
<evidence type="ECO:0000256" key="3">
    <source>
        <dbReference type="ARBA" id="ARBA00022692"/>
    </source>
</evidence>
<comment type="subcellular location">
    <subcellularLocation>
        <location evidence="1">Membrane</location>
        <topology evidence="1">Multi-pass membrane protein</topology>
    </subcellularLocation>
</comment>
<dbReference type="RefSeq" id="WP_136349897.1">
    <property type="nucleotide sequence ID" value="NZ_SSOC01000008.1"/>
</dbReference>
<dbReference type="AlphaFoldDB" id="A0A4V6RX48"/>